<proteinExistence type="predicted"/>
<evidence type="ECO:0000313" key="2">
    <source>
        <dbReference type="Proteomes" id="UP000195080"/>
    </source>
</evidence>
<sequence>MKSSIFLILAVTPVDKVKDVIKAAKLMKKGDHLLDGVKLTAKELEMLRDLEKSGERVKIVEKGSGAKFPNVEIKNPLGKNIKKHISKHDYESFRKQADYLTDSQLAQKLEKNSFFNPEWSTNDMNKYVEIAYNDLLTQGKTGKHVYEIAGEKITIVIKNDGVLDTAFGSHKLSVSDFRK</sequence>
<evidence type="ECO:0000313" key="1">
    <source>
        <dbReference type="EMBL" id="WYJ88082.1"/>
    </source>
</evidence>
<dbReference type="EMBL" id="CP147248">
    <property type="protein sequence ID" value="WYJ88082.1"/>
    <property type="molecule type" value="Genomic_DNA"/>
</dbReference>
<name>A0ABZ2TF57_9ENTE</name>
<protein>
    <recommendedName>
        <fullName evidence="3">Bacterial EndoU nuclease domain-containing protein</fullName>
    </recommendedName>
</protein>
<reference evidence="2" key="1">
    <citation type="submission" date="2017-05" db="EMBL/GenBank/DDBJ databases">
        <title>The Genome Sequence of EEnterococcus faecalis 9F2_4866.</title>
        <authorList>
            <consortium name="The Broad Institute Genomics Platform"/>
            <consortium name="The Broad Institute Genomic Center for Infectious Diseases"/>
            <person name="Earl A."/>
            <person name="Manson A."/>
            <person name="Schwartman J."/>
            <person name="Gilmore M."/>
            <person name="Abouelleil A."/>
            <person name="Cao P."/>
            <person name="Chapman S."/>
            <person name="Cusick C."/>
            <person name="Shea T."/>
            <person name="Young S."/>
            <person name="Neafsey D."/>
            <person name="Nusbaum C."/>
            <person name="Birren B."/>
        </authorList>
    </citation>
    <scope>NUCLEOTIDE SEQUENCE [LARGE SCALE GENOMIC DNA]</scope>
    <source>
        <strain evidence="2">12C11_DIV0727</strain>
    </source>
</reference>
<keyword evidence="2" id="KW-1185">Reference proteome</keyword>
<organism evidence="1 2">
    <name type="scientific">Candidatus Enterococcus lemimoniae</name>
    <dbReference type="NCBI Taxonomy" id="1834167"/>
    <lineage>
        <taxon>Bacteria</taxon>
        <taxon>Bacillati</taxon>
        <taxon>Bacillota</taxon>
        <taxon>Bacilli</taxon>
        <taxon>Lactobacillales</taxon>
        <taxon>Enterococcaceae</taxon>
        <taxon>Enterococcus</taxon>
    </lineage>
</organism>
<gene>
    <name evidence="1" type="ORF">A5866_003210</name>
</gene>
<evidence type="ECO:0008006" key="3">
    <source>
        <dbReference type="Google" id="ProtNLM"/>
    </source>
</evidence>
<accession>A0ABZ2TF57</accession>
<dbReference type="Proteomes" id="UP000195080">
    <property type="component" value="Chromosome"/>
</dbReference>